<dbReference type="GO" id="GO:0005886">
    <property type="term" value="C:plasma membrane"/>
    <property type="evidence" value="ECO:0007669"/>
    <property type="project" value="TreeGrafter"/>
</dbReference>
<dbReference type="AlphaFoldDB" id="A0A9W9Y6X1"/>
<dbReference type="GO" id="GO:0012505">
    <property type="term" value="C:endomembrane system"/>
    <property type="evidence" value="ECO:0007669"/>
    <property type="project" value="UniProtKB-SubCell"/>
</dbReference>
<feature type="disulfide bond" evidence="8">
    <location>
        <begin position="37"/>
        <end position="55"/>
    </location>
</feature>
<comment type="caution">
    <text evidence="10">The sequence shown here is derived from an EMBL/GenBank/DDBJ whole genome shotgun (WGS) entry which is preliminary data.</text>
</comment>
<dbReference type="PRINTS" id="PR00261">
    <property type="entry name" value="LDLRECEPTOR"/>
</dbReference>
<protein>
    <recommendedName>
        <fullName evidence="9">MAM domain-containing protein</fullName>
    </recommendedName>
</protein>
<dbReference type="InterPro" id="IPR050685">
    <property type="entry name" value="LDLR"/>
</dbReference>
<keyword evidence="11" id="KW-1185">Reference proteome</keyword>
<dbReference type="CDD" id="cd00112">
    <property type="entry name" value="LDLa"/>
    <property type="match status" value="2"/>
</dbReference>
<organism evidence="10 11">
    <name type="scientific">Desmophyllum pertusum</name>
    <dbReference type="NCBI Taxonomy" id="174260"/>
    <lineage>
        <taxon>Eukaryota</taxon>
        <taxon>Metazoa</taxon>
        <taxon>Cnidaria</taxon>
        <taxon>Anthozoa</taxon>
        <taxon>Hexacorallia</taxon>
        <taxon>Scleractinia</taxon>
        <taxon>Caryophylliina</taxon>
        <taxon>Caryophylliidae</taxon>
        <taxon>Desmophyllum</taxon>
    </lineage>
</organism>
<dbReference type="InterPro" id="IPR013320">
    <property type="entry name" value="ConA-like_dom_sf"/>
</dbReference>
<dbReference type="SUPFAM" id="SSF49899">
    <property type="entry name" value="Concanavalin A-like lectins/glucanases"/>
    <property type="match status" value="2"/>
</dbReference>
<comment type="subcellular location">
    <subcellularLocation>
        <location evidence="2">Endomembrane system</location>
    </subcellularLocation>
    <subcellularLocation>
        <location evidence="1">Membrane</location>
        <topology evidence="1">Single-pass membrane protein</topology>
    </subcellularLocation>
</comment>
<evidence type="ECO:0000256" key="5">
    <source>
        <dbReference type="ARBA" id="ARBA00022989"/>
    </source>
</evidence>
<evidence type="ECO:0000256" key="3">
    <source>
        <dbReference type="ARBA" id="ARBA00022692"/>
    </source>
</evidence>
<dbReference type="InterPro" id="IPR030476">
    <property type="entry name" value="Pentaxin_CS"/>
</dbReference>
<keyword evidence="4" id="KW-0677">Repeat</keyword>
<dbReference type="GO" id="GO:0016192">
    <property type="term" value="P:vesicle-mediated transport"/>
    <property type="evidence" value="ECO:0007669"/>
    <property type="project" value="UniProtKB-ARBA"/>
</dbReference>
<dbReference type="OrthoDB" id="10013209at2759"/>
<dbReference type="PROSITE" id="PS00289">
    <property type="entry name" value="PTX_1"/>
    <property type="match status" value="1"/>
</dbReference>
<dbReference type="PROSITE" id="PS50060">
    <property type="entry name" value="MAM_2"/>
    <property type="match status" value="1"/>
</dbReference>
<keyword evidence="3" id="KW-0812">Transmembrane</keyword>
<dbReference type="Pfam" id="PF00629">
    <property type="entry name" value="MAM"/>
    <property type="match status" value="1"/>
</dbReference>
<evidence type="ECO:0000256" key="2">
    <source>
        <dbReference type="ARBA" id="ARBA00004308"/>
    </source>
</evidence>
<name>A0A9W9Y6X1_9CNID</name>
<dbReference type="Gene3D" id="2.60.120.200">
    <property type="match status" value="1"/>
</dbReference>
<proteinExistence type="predicted"/>
<evidence type="ECO:0000313" key="11">
    <source>
        <dbReference type="Proteomes" id="UP001163046"/>
    </source>
</evidence>
<sequence length="249" mass="28194">MPERPVCKHRARCDGTTDCLDNSDEINCTCLQRQFQCPSGECLAAGKLCDGYKDCPGGSDENKHCRNYLYIDSLKKPPGSKARLLSGTWRPPSDEPACLQFWYYKNGIENGILNVYVITNSSDSLTWSQSDNIENRWIFVQISLHGVHDGHLWTTVHGNEWNIPACLVDDKWHHVCVSWRSKDGLLRIYIDGESKHDELESSIFGLSMTGGGELDLGFTNGTPRISGLNVWDHVDRIKRDKAHVSWLRI</sequence>
<evidence type="ECO:0000313" key="10">
    <source>
        <dbReference type="EMBL" id="KAJ7311608.1"/>
    </source>
</evidence>
<dbReference type="SUPFAM" id="SSF57424">
    <property type="entry name" value="LDL receptor-like module"/>
    <property type="match status" value="2"/>
</dbReference>
<dbReference type="InterPro" id="IPR002172">
    <property type="entry name" value="LDrepeatLR_classA_rpt"/>
</dbReference>
<evidence type="ECO:0000256" key="1">
    <source>
        <dbReference type="ARBA" id="ARBA00004167"/>
    </source>
</evidence>
<dbReference type="PROSITE" id="PS01209">
    <property type="entry name" value="LDLRA_1"/>
    <property type="match status" value="1"/>
</dbReference>
<keyword evidence="5" id="KW-1133">Transmembrane helix</keyword>
<feature type="domain" description="MAM" evidence="9">
    <location>
        <begin position="68"/>
        <end position="145"/>
    </location>
</feature>
<dbReference type="PANTHER" id="PTHR24270">
    <property type="entry name" value="LOW-DENSITY LIPOPROTEIN RECEPTOR-RELATED"/>
    <property type="match status" value="1"/>
</dbReference>
<feature type="disulfide bond" evidence="8">
    <location>
        <begin position="30"/>
        <end position="42"/>
    </location>
</feature>
<dbReference type="PROSITE" id="PS50068">
    <property type="entry name" value="LDLRA_2"/>
    <property type="match status" value="1"/>
</dbReference>
<comment type="caution">
    <text evidence="8">Lacks conserved residue(s) required for the propagation of feature annotation.</text>
</comment>
<dbReference type="InterPro" id="IPR036055">
    <property type="entry name" value="LDL_receptor-like_sf"/>
</dbReference>
<dbReference type="Gene3D" id="4.10.400.10">
    <property type="entry name" value="Low-density Lipoprotein Receptor"/>
    <property type="match status" value="2"/>
</dbReference>
<dbReference type="EMBL" id="MU828035">
    <property type="protein sequence ID" value="KAJ7311608.1"/>
    <property type="molecule type" value="Genomic_DNA"/>
</dbReference>
<evidence type="ECO:0000256" key="6">
    <source>
        <dbReference type="ARBA" id="ARBA00023136"/>
    </source>
</evidence>
<evidence type="ECO:0000256" key="4">
    <source>
        <dbReference type="ARBA" id="ARBA00022737"/>
    </source>
</evidence>
<dbReference type="Proteomes" id="UP001163046">
    <property type="component" value="Unassembled WGS sequence"/>
</dbReference>
<dbReference type="InterPro" id="IPR023415">
    <property type="entry name" value="LDLR_class-A_CS"/>
</dbReference>
<dbReference type="SMART" id="SM00192">
    <property type="entry name" value="LDLa"/>
    <property type="match status" value="1"/>
</dbReference>
<accession>A0A9W9Y6X1</accession>
<keyword evidence="6" id="KW-0472">Membrane</keyword>
<evidence type="ECO:0000256" key="8">
    <source>
        <dbReference type="PROSITE-ProRule" id="PRU00124"/>
    </source>
</evidence>
<evidence type="ECO:0000256" key="7">
    <source>
        <dbReference type="ARBA" id="ARBA00023157"/>
    </source>
</evidence>
<keyword evidence="7 8" id="KW-1015">Disulfide bond</keyword>
<dbReference type="PANTHER" id="PTHR24270:SF62">
    <property type="entry name" value="LOW-DENSITY LIPOPROTEIN RECEPTOR-RELATED PROTEIN 2"/>
    <property type="match status" value="1"/>
</dbReference>
<reference evidence="10" key="1">
    <citation type="submission" date="2023-01" db="EMBL/GenBank/DDBJ databases">
        <title>Genome assembly of the deep-sea coral Lophelia pertusa.</title>
        <authorList>
            <person name="Herrera S."/>
            <person name="Cordes E."/>
        </authorList>
    </citation>
    <scope>NUCLEOTIDE SEQUENCE</scope>
    <source>
        <strain evidence="10">USNM1676648</strain>
        <tissue evidence="10">Polyp</tissue>
    </source>
</reference>
<gene>
    <name evidence="10" type="ORF">OS493_039920</name>
</gene>
<dbReference type="InterPro" id="IPR000998">
    <property type="entry name" value="MAM_dom"/>
</dbReference>
<evidence type="ECO:0000259" key="9">
    <source>
        <dbReference type="PROSITE" id="PS50060"/>
    </source>
</evidence>